<evidence type="ECO:0000259" key="3">
    <source>
        <dbReference type="PROSITE" id="PS51154"/>
    </source>
</evidence>
<sequence>MLPPINTHGSSHPILGTSFSPIQNKQGVAKRAALATVAALSLVGFVTTLALAITLAMPALAAAVVVFSIIAVACCVLLNKKPTRVAPLPQPIEEEIPIHPDLTIPEFTPPTSLQPVRETEGEPDPVSTPVETPAPAPTQPQDLPTTATQTPPTDAPASLLPIPSAQQLLNGWTQLPSSNSINTPRFDAIDATTTFKGWKFPNTKTTLVSTCGDITKPRFSTTGLRPMLVNAANATMFKNGSGTNYYFTRAVSSEGWENSKENKNRLQVGECSAGKWINRDGTNNDNKPEGPAFLAQLLGPTANQLNNSSERCYEVITQAYENCLAKALQKGSKYVQVPLLSSNAFAPSDKLVINGRSARNLWIDAVKAALVTAAQNFATQNPNAEIIIVVTDIDNPPLG</sequence>
<evidence type="ECO:0000313" key="4">
    <source>
        <dbReference type="EMBL" id="SYX08909.1"/>
    </source>
</evidence>
<evidence type="ECO:0000256" key="1">
    <source>
        <dbReference type="SAM" id="MobiDB-lite"/>
    </source>
</evidence>
<name>A0A3B0PME1_9CHLA</name>
<dbReference type="PROSITE" id="PS51154">
    <property type="entry name" value="MACRO"/>
    <property type="match status" value="1"/>
</dbReference>
<feature type="region of interest" description="Disordered" evidence="1">
    <location>
        <begin position="101"/>
        <end position="154"/>
    </location>
</feature>
<accession>A0A3B0PME1</accession>
<dbReference type="Proteomes" id="UP000258476">
    <property type="component" value="Chromosome"/>
</dbReference>
<dbReference type="AlphaFoldDB" id="A0A3B0PME1"/>
<feature type="transmembrane region" description="Helical" evidence="2">
    <location>
        <begin position="32"/>
        <end position="53"/>
    </location>
</feature>
<evidence type="ECO:0000313" key="5">
    <source>
        <dbReference type="Proteomes" id="UP000258476"/>
    </source>
</evidence>
<reference evidence="5" key="1">
    <citation type="submission" date="2017-11" db="EMBL/GenBank/DDBJ databases">
        <authorList>
            <person name="Seth-Smith MB H."/>
        </authorList>
    </citation>
    <scope>NUCLEOTIDE SEQUENCE [LARGE SCALE GENOMIC DNA]</scope>
</reference>
<dbReference type="Gene3D" id="3.40.220.10">
    <property type="entry name" value="Leucine Aminopeptidase, subunit E, domain 1"/>
    <property type="match status" value="1"/>
</dbReference>
<dbReference type="SMART" id="SM00506">
    <property type="entry name" value="A1pp"/>
    <property type="match status" value="1"/>
</dbReference>
<keyword evidence="2" id="KW-1133">Transmembrane helix</keyword>
<dbReference type="Pfam" id="PF01661">
    <property type="entry name" value="Macro"/>
    <property type="match status" value="1"/>
</dbReference>
<proteinExistence type="predicted"/>
<organism evidence="4 5">
    <name type="scientific">Chlamydia poikilotherma</name>
    <dbReference type="NCBI Taxonomy" id="1967783"/>
    <lineage>
        <taxon>Bacteria</taxon>
        <taxon>Pseudomonadati</taxon>
        <taxon>Chlamydiota</taxon>
        <taxon>Chlamydiia</taxon>
        <taxon>Chlamydiales</taxon>
        <taxon>Chlamydiaceae</taxon>
        <taxon>Chlamydia/Chlamydophila group</taxon>
        <taxon>Chlamydia</taxon>
    </lineage>
</organism>
<feature type="domain" description="Macro" evidence="3">
    <location>
        <begin position="194"/>
        <end position="399"/>
    </location>
</feature>
<keyword evidence="5" id="KW-1185">Reference proteome</keyword>
<dbReference type="SUPFAM" id="SSF52949">
    <property type="entry name" value="Macro domain-like"/>
    <property type="match status" value="1"/>
</dbReference>
<gene>
    <name evidence="4" type="ORF">C834K_0450</name>
</gene>
<dbReference type="InterPro" id="IPR043472">
    <property type="entry name" value="Macro_dom-like"/>
</dbReference>
<dbReference type="RefSeq" id="WP_117274221.1">
    <property type="nucleotide sequence ID" value="NZ_LS992154.1"/>
</dbReference>
<evidence type="ECO:0000256" key="2">
    <source>
        <dbReference type="SAM" id="Phobius"/>
    </source>
</evidence>
<feature type="transmembrane region" description="Helical" evidence="2">
    <location>
        <begin position="59"/>
        <end position="78"/>
    </location>
</feature>
<dbReference type="EMBL" id="LS992154">
    <property type="protein sequence ID" value="SYX08909.1"/>
    <property type="molecule type" value="Genomic_DNA"/>
</dbReference>
<dbReference type="InterPro" id="IPR002589">
    <property type="entry name" value="Macro_dom"/>
</dbReference>
<keyword evidence="2" id="KW-0812">Transmembrane</keyword>
<dbReference type="OrthoDB" id="18031at2"/>
<keyword evidence="2" id="KW-0472">Membrane</keyword>
<protein>
    <submittedName>
        <fullName evidence="4">Macro domain</fullName>
    </submittedName>
</protein>
<dbReference type="KEGG" id="chla:C834K_0450"/>
<feature type="compositionally biased region" description="Low complexity" evidence="1">
    <location>
        <begin position="139"/>
        <end position="154"/>
    </location>
</feature>